<dbReference type="RefSeq" id="WP_159757613.1">
    <property type="nucleotide sequence ID" value="NZ_CATIFW010000152.1"/>
</dbReference>
<evidence type="ECO:0000259" key="7">
    <source>
        <dbReference type="PROSITE" id="PS51857"/>
    </source>
</evidence>
<dbReference type="PANTHER" id="PTHR46565:SF20">
    <property type="entry name" value="COLD SHOCK DOMAIN-CONTAINING PROTEIN 4"/>
    <property type="match status" value="1"/>
</dbReference>
<evidence type="ECO:0000256" key="2">
    <source>
        <dbReference type="ARBA" id="ARBA00022490"/>
    </source>
</evidence>
<evidence type="ECO:0000313" key="8">
    <source>
        <dbReference type="EMBL" id="MXP79056.1"/>
    </source>
</evidence>
<name>A0A7X3MMD2_9FIRM</name>
<evidence type="ECO:0000313" key="9">
    <source>
        <dbReference type="Proteomes" id="UP000460412"/>
    </source>
</evidence>
<evidence type="ECO:0000256" key="3">
    <source>
        <dbReference type="ARBA" id="ARBA00023015"/>
    </source>
</evidence>
<evidence type="ECO:0000256" key="5">
    <source>
        <dbReference type="ARBA" id="ARBA00023159"/>
    </source>
</evidence>
<dbReference type="Proteomes" id="UP000460412">
    <property type="component" value="Unassembled WGS sequence"/>
</dbReference>
<dbReference type="InterPro" id="IPR011129">
    <property type="entry name" value="CSD"/>
</dbReference>
<evidence type="ECO:0000256" key="1">
    <source>
        <dbReference type="ARBA" id="ARBA00004496"/>
    </source>
</evidence>
<dbReference type="CDD" id="cd04458">
    <property type="entry name" value="CSP_CDS"/>
    <property type="match status" value="1"/>
</dbReference>
<proteinExistence type="predicted"/>
<feature type="domain" description="CSD" evidence="7">
    <location>
        <begin position="1"/>
        <end position="66"/>
    </location>
</feature>
<keyword evidence="4" id="KW-0238">DNA-binding</keyword>
<keyword evidence="5" id="KW-0010">Activator</keyword>
<evidence type="ECO:0000256" key="6">
    <source>
        <dbReference type="ARBA" id="ARBA00023163"/>
    </source>
</evidence>
<comment type="subcellular location">
    <subcellularLocation>
        <location evidence="1">Cytoplasm</location>
    </subcellularLocation>
</comment>
<geneLocation type="plasmid" evidence="8">
    <name>unnamed</name>
</geneLocation>
<organism evidence="8 9">
    <name type="scientific">Sporofaciens musculi</name>
    <dbReference type="NCBI Taxonomy" id="2681861"/>
    <lineage>
        <taxon>Bacteria</taxon>
        <taxon>Bacillati</taxon>
        <taxon>Bacillota</taxon>
        <taxon>Clostridia</taxon>
        <taxon>Lachnospirales</taxon>
        <taxon>Lachnospiraceae</taxon>
        <taxon>Sporofaciens</taxon>
    </lineage>
</organism>
<dbReference type="Gene3D" id="2.40.50.140">
    <property type="entry name" value="Nucleic acid-binding proteins"/>
    <property type="match status" value="1"/>
</dbReference>
<dbReference type="GO" id="GO:0005737">
    <property type="term" value="C:cytoplasm"/>
    <property type="evidence" value="ECO:0007669"/>
    <property type="project" value="UniProtKB-SubCell"/>
</dbReference>
<keyword evidence="8" id="KW-0614">Plasmid</keyword>
<dbReference type="InterPro" id="IPR002059">
    <property type="entry name" value="CSP_DNA-bd"/>
</dbReference>
<keyword evidence="3" id="KW-0805">Transcription regulation</keyword>
<dbReference type="PROSITE" id="PS51857">
    <property type="entry name" value="CSD_2"/>
    <property type="match status" value="1"/>
</dbReference>
<keyword evidence="2" id="KW-0963">Cytoplasm</keyword>
<keyword evidence="9" id="KW-1185">Reference proteome</keyword>
<keyword evidence="6" id="KW-0804">Transcription</keyword>
<dbReference type="PANTHER" id="PTHR46565">
    <property type="entry name" value="COLD SHOCK DOMAIN PROTEIN 2"/>
    <property type="match status" value="1"/>
</dbReference>
<dbReference type="SMART" id="SM00357">
    <property type="entry name" value="CSP"/>
    <property type="match status" value="1"/>
</dbReference>
<evidence type="ECO:0000256" key="4">
    <source>
        <dbReference type="ARBA" id="ARBA00023125"/>
    </source>
</evidence>
<dbReference type="PIRSF" id="PIRSF002599">
    <property type="entry name" value="Cold_shock_A"/>
    <property type="match status" value="1"/>
</dbReference>
<dbReference type="InterPro" id="IPR012156">
    <property type="entry name" value="Cold_shock_CspA"/>
</dbReference>
<dbReference type="InterPro" id="IPR012340">
    <property type="entry name" value="NA-bd_OB-fold"/>
</dbReference>
<dbReference type="GO" id="GO:0003677">
    <property type="term" value="F:DNA binding"/>
    <property type="evidence" value="ECO:0007669"/>
    <property type="project" value="UniProtKB-KW"/>
</dbReference>
<dbReference type="AlphaFoldDB" id="A0A7X3MMD2"/>
<reference evidence="8 9" key="1">
    <citation type="submission" date="2019-12" db="EMBL/GenBank/DDBJ databases">
        <title>Sporaefaciens musculi gen. nov., sp. nov., a novel bacterium isolated from the caecum of an obese mouse.</title>
        <authorList>
            <person name="Rasmussen T.S."/>
            <person name="Streidl T."/>
            <person name="Hitch T.C.A."/>
            <person name="Wortmann E."/>
            <person name="Deptula P."/>
            <person name="Hansen M."/>
            <person name="Nielsen D.S."/>
            <person name="Clavel T."/>
            <person name="Vogensen F.K."/>
        </authorList>
    </citation>
    <scope>NUCLEOTIDE SEQUENCE [LARGE SCALE GENOMIC DNA]</scope>
    <source>
        <strain evidence="8 9">WCA-9-b2</strain>
        <plasmid evidence="8">unnamed</plasmid>
    </source>
</reference>
<comment type="caution">
    <text evidence="8">The sequence shown here is derived from an EMBL/GenBank/DDBJ whole genome shotgun (WGS) entry which is preliminary data.</text>
</comment>
<accession>A0A7X3MMD2</accession>
<dbReference type="SUPFAM" id="SSF50249">
    <property type="entry name" value="Nucleic acid-binding proteins"/>
    <property type="match status" value="1"/>
</dbReference>
<protein>
    <submittedName>
        <fullName evidence="8">Cold shock domain-containing protein</fullName>
    </submittedName>
</protein>
<gene>
    <name evidence="8" type="ORF">GN277_28255</name>
</gene>
<dbReference type="PRINTS" id="PR00050">
    <property type="entry name" value="COLDSHOCK"/>
</dbReference>
<dbReference type="EMBL" id="WUQX01000003">
    <property type="protein sequence ID" value="MXP79056.1"/>
    <property type="molecule type" value="Genomic_DNA"/>
</dbReference>
<dbReference type="Pfam" id="PF00313">
    <property type="entry name" value="CSD"/>
    <property type="match status" value="1"/>
</dbReference>
<sequence length="68" mass="7790">MEYGTVKWFNARRGYGFLTGEDGNDYFVHHSNIVMDGFRTLRSGQAVTYGIEKDDKERNIAVDVKLAE</sequence>